<dbReference type="InterPro" id="IPR056982">
    <property type="entry name" value="Phage_ProQ_C-like"/>
</dbReference>
<gene>
    <name evidence="1" type="ORF">CP967_31235</name>
</gene>
<dbReference type="EMBL" id="CP023702">
    <property type="protein sequence ID" value="QEU75846.1"/>
    <property type="molecule type" value="Genomic_DNA"/>
</dbReference>
<keyword evidence="2" id="KW-1185">Reference proteome</keyword>
<proteinExistence type="predicted"/>
<accession>A0A5J6FIN6</accession>
<dbReference type="Proteomes" id="UP000326178">
    <property type="component" value="Chromosome"/>
</dbReference>
<protein>
    <submittedName>
        <fullName evidence="1">Uncharacterized protein</fullName>
    </submittedName>
</protein>
<organism evidence="1 2">
    <name type="scientific">Streptomyces nitrosporeus</name>
    <dbReference type="NCBI Taxonomy" id="28894"/>
    <lineage>
        <taxon>Bacteria</taxon>
        <taxon>Bacillati</taxon>
        <taxon>Actinomycetota</taxon>
        <taxon>Actinomycetes</taxon>
        <taxon>Kitasatosporales</taxon>
        <taxon>Streptomycetaceae</taxon>
        <taxon>Streptomyces</taxon>
    </lineage>
</organism>
<sequence>MPDLTHLAVGDEAILCDQRDEPRPVTIATVGRLYLTAQGTHGQFRRGTGWNKEDYGARRLTTREALSEEAEREQLRITMRSKGLLQTGVPTLTTDQLRCIVEILEES</sequence>
<name>A0A5J6FIN6_9ACTN</name>
<dbReference type="Pfam" id="PF24203">
    <property type="entry name" value="Phage_ProQ_C_like"/>
    <property type="match status" value="1"/>
</dbReference>
<dbReference type="RefSeq" id="WP_150491162.1">
    <property type="nucleotide sequence ID" value="NZ_BMUV01000003.1"/>
</dbReference>
<dbReference type="KEGG" id="snk:CP967_31235"/>
<reference evidence="1 2" key="1">
    <citation type="submission" date="2017-09" db="EMBL/GenBank/DDBJ databases">
        <authorList>
            <person name="Lee N."/>
            <person name="Cho B.-K."/>
        </authorList>
    </citation>
    <scope>NUCLEOTIDE SEQUENCE [LARGE SCALE GENOMIC DNA]</scope>
    <source>
        <strain evidence="1 2">ATCC 12769</strain>
    </source>
</reference>
<evidence type="ECO:0000313" key="2">
    <source>
        <dbReference type="Proteomes" id="UP000326178"/>
    </source>
</evidence>
<dbReference type="OrthoDB" id="9916521at2"/>
<evidence type="ECO:0000313" key="1">
    <source>
        <dbReference type="EMBL" id="QEU75846.1"/>
    </source>
</evidence>
<dbReference type="AlphaFoldDB" id="A0A5J6FIN6"/>